<dbReference type="InterPro" id="IPR036390">
    <property type="entry name" value="WH_DNA-bd_sf"/>
</dbReference>
<accession>A0A6B1IV65</accession>
<evidence type="ECO:0000313" key="1">
    <source>
        <dbReference type="EMBL" id="MYL66626.1"/>
    </source>
</evidence>
<dbReference type="EMBL" id="WMFC01000002">
    <property type="protein sequence ID" value="MYL66626.1"/>
    <property type="molecule type" value="Genomic_DNA"/>
</dbReference>
<dbReference type="Gene3D" id="1.10.10.10">
    <property type="entry name" value="Winged helix-like DNA-binding domain superfamily/Winged helix DNA-binding domain"/>
    <property type="match status" value="1"/>
</dbReference>
<comment type="caution">
    <text evidence="1">The sequence shown here is derived from an EMBL/GenBank/DDBJ whole genome shotgun (WGS) entry which is preliminary data.</text>
</comment>
<dbReference type="InterPro" id="IPR036388">
    <property type="entry name" value="WH-like_DNA-bd_sf"/>
</dbReference>
<name>A0A6B1IV65_9EURY</name>
<evidence type="ECO:0000313" key="2">
    <source>
        <dbReference type="Proteomes" id="UP000452321"/>
    </source>
</evidence>
<dbReference type="Proteomes" id="UP000452321">
    <property type="component" value="Unassembled WGS sequence"/>
</dbReference>
<dbReference type="SUPFAM" id="SSF46785">
    <property type="entry name" value="Winged helix' DNA-binding domain"/>
    <property type="match status" value="1"/>
</dbReference>
<dbReference type="RefSeq" id="WP_159357920.1">
    <property type="nucleotide sequence ID" value="NZ_WMFC01000002.1"/>
</dbReference>
<proteinExistence type="predicted"/>
<evidence type="ECO:0008006" key="3">
    <source>
        <dbReference type="Google" id="ProtNLM"/>
    </source>
</evidence>
<reference evidence="1 2" key="1">
    <citation type="submission" date="2019-11" db="EMBL/GenBank/DDBJ databases">
        <title>Genome sequences of 17 halophilic strains isolated from different environments.</title>
        <authorList>
            <person name="Furrow R.E."/>
        </authorList>
    </citation>
    <scope>NUCLEOTIDE SEQUENCE [LARGE SCALE GENOMIC DNA]</scope>
    <source>
        <strain evidence="1 2">22502_06_Cabo</strain>
    </source>
</reference>
<organism evidence="1 2">
    <name type="scientific">Halorubrum distributum</name>
    <dbReference type="NCBI Taxonomy" id="29283"/>
    <lineage>
        <taxon>Archaea</taxon>
        <taxon>Methanobacteriati</taxon>
        <taxon>Methanobacteriota</taxon>
        <taxon>Stenosarchaea group</taxon>
        <taxon>Halobacteria</taxon>
        <taxon>Halobacteriales</taxon>
        <taxon>Haloferacaceae</taxon>
        <taxon>Halorubrum</taxon>
        <taxon>Halorubrum distributum group</taxon>
    </lineage>
</organism>
<sequence>MYWTSESRAFLSAIHEAGGKATMRDIRHRTDLTEGQRQHQFEKLEDAGYIDVDRVEGLTSNNVAMKMASLTEAAVDDIQRGVLSGKTDYGRRASVDVAELAEDVQTTQQYVSEVLYPRLQELQQLSQRVDELESTS</sequence>
<gene>
    <name evidence="1" type="ORF">GLW30_02625</name>
</gene>
<dbReference type="AlphaFoldDB" id="A0A6B1IV65"/>
<protein>
    <recommendedName>
        <fullName evidence="3">MarR family transcriptional regulator</fullName>
    </recommendedName>
</protein>